<organism evidence="1 2">
    <name type="scientific">Pseudomonas phage UAVern</name>
    <dbReference type="NCBI Taxonomy" id="2856997"/>
    <lineage>
        <taxon>Viruses</taxon>
        <taxon>Duplodnaviria</taxon>
        <taxon>Heunggongvirae</taxon>
        <taxon>Uroviricota</taxon>
        <taxon>Caudoviricetes</taxon>
        <taxon>Vandenendeviridae</taxon>
        <taxon>Gorskivirinae</taxon>
        <taxon>Uavernvirus</taxon>
        <taxon>Uavernvirus uavern</taxon>
    </lineage>
</organism>
<dbReference type="Proteomes" id="UP001058093">
    <property type="component" value="Segment"/>
</dbReference>
<keyword evidence="2" id="KW-1185">Reference proteome</keyword>
<accession>A0A975YYN2</accession>
<protein>
    <submittedName>
        <fullName evidence="1">Uncharacterized protein</fullName>
    </submittedName>
</protein>
<sequence length="170" mass="18509">MHSLSGIVKMPAHQHKGFIIMSVTRTSLTHPTMIAKLRSALYYAHKGQGHKMNGHGNRCYIANAKGHNIMRLDWIGGRQGYIVYGSESRDVTRIVRNALASVVVRELVSPSQPSIKPVEKGGAIIGYKKRLLLTALKAGGIAAAVCLLTGWTQVTATQVTPLTTLIHNFI</sequence>
<gene>
    <name evidence="1" type="ORF">uav_008</name>
</gene>
<dbReference type="EMBL" id="MZ605293">
    <property type="protein sequence ID" value="QYW06539.1"/>
    <property type="molecule type" value="Genomic_DNA"/>
</dbReference>
<proteinExistence type="predicted"/>
<evidence type="ECO:0000313" key="1">
    <source>
        <dbReference type="EMBL" id="QYW06539.1"/>
    </source>
</evidence>
<name>A0A975YYN2_9CAUD</name>
<reference evidence="1" key="1">
    <citation type="submission" date="2021-07" db="EMBL/GenBank/DDBJ databases">
        <title>Complete genome sequence and phylogenomic analysis of the two lytic bacteriophage isolated from terrestrial biotopes of Antarctica.</title>
        <authorList>
            <person name="Holovan V."/>
            <person name="Rabalski L."/>
            <person name="Zlatohurska M."/>
            <person name="Andriichuk O."/>
            <person name="Budzanivska I."/>
            <person name="Shevchenko O."/>
            <person name="Gupalo A."/>
        </authorList>
    </citation>
    <scope>NUCLEOTIDE SEQUENCE</scope>
</reference>
<evidence type="ECO:0000313" key="2">
    <source>
        <dbReference type="Proteomes" id="UP001058093"/>
    </source>
</evidence>